<organism evidence="2 3">
    <name type="scientific">Streptomyces bathyalis</name>
    <dbReference type="NCBI Taxonomy" id="2710756"/>
    <lineage>
        <taxon>Bacteria</taxon>
        <taxon>Bacillati</taxon>
        <taxon>Actinomycetota</taxon>
        <taxon>Actinomycetes</taxon>
        <taxon>Kitasatosporales</taxon>
        <taxon>Streptomycetaceae</taxon>
        <taxon>Streptomyces</taxon>
    </lineage>
</organism>
<dbReference type="KEGG" id="sbat:G4Z16_09285"/>
<evidence type="ECO:0000313" key="2">
    <source>
        <dbReference type="EMBL" id="QPP06562.1"/>
    </source>
</evidence>
<gene>
    <name evidence="2" type="ORF">G4Z16_09285</name>
</gene>
<evidence type="ECO:0000313" key="3">
    <source>
        <dbReference type="Proteomes" id="UP000595046"/>
    </source>
</evidence>
<protein>
    <submittedName>
        <fullName evidence="2">Uncharacterized protein</fullName>
    </submittedName>
</protein>
<proteinExistence type="predicted"/>
<keyword evidence="3" id="KW-1185">Reference proteome</keyword>
<evidence type="ECO:0000256" key="1">
    <source>
        <dbReference type="SAM" id="MobiDB-lite"/>
    </source>
</evidence>
<accession>A0A7T1T560</accession>
<reference evidence="3" key="1">
    <citation type="submission" date="2020-02" db="EMBL/GenBank/DDBJ databases">
        <title>Streptomyces sp. ASO4wet.</title>
        <authorList>
            <person name="Risdian C."/>
            <person name="Landwehr W."/>
            <person name="Schupp P."/>
            <person name="Wink J."/>
        </authorList>
    </citation>
    <scope>NUCLEOTIDE SEQUENCE [LARGE SCALE GENOMIC DNA]</scope>
    <source>
        <strain evidence="3">ASO4wet</strain>
    </source>
</reference>
<dbReference type="RefSeq" id="WP_197350387.1">
    <property type="nucleotide sequence ID" value="NZ_CP048882.1"/>
</dbReference>
<name>A0A7T1T560_9ACTN</name>
<dbReference type="EMBL" id="CP048882">
    <property type="protein sequence ID" value="QPP06562.1"/>
    <property type="molecule type" value="Genomic_DNA"/>
</dbReference>
<feature type="region of interest" description="Disordered" evidence="1">
    <location>
        <begin position="100"/>
        <end position="127"/>
    </location>
</feature>
<dbReference type="AlphaFoldDB" id="A0A7T1T560"/>
<sequence length="127" mass="13837">MPVGMESADRTAVVGPGIDDEKKAQRGVFGTPLLVSGSMAGGFWVLHQAHLKMPEMLFGILPIWFRIGCLTWESLWTMELTEPGDSLRYITTALMKLVESDHGSSPASPSVWMSARSSPITASKSRD</sequence>
<feature type="compositionally biased region" description="Polar residues" evidence="1">
    <location>
        <begin position="115"/>
        <end position="127"/>
    </location>
</feature>
<dbReference type="Proteomes" id="UP000595046">
    <property type="component" value="Chromosome"/>
</dbReference>